<protein>
    <recommendedName>
        <fullName evidence="4">Secreted protein</fullName>
    </recommendedName>
</protein>
<dbReference type="EMBL" id="JAGINW010000001">
    <property type="protein sequence ID" value="MBP2327297.1"/>
    <property type="molecule type" value="Genomic_DNA"/>
</dbReference>
<name>A0ABS4TSC3_9PSEU</name>
<evidence type="ECO:0008006" key="4">
    <source>
        <dbReference type="Google" id="ProtNLM"/>
    </source>
</evidence>
<dbReference type="InterPro" id="IPR046256">
    <property type="entry name" value="DUF6289"/>
</dbReference>
<evidence type="ECO:0000313" key="3">
    <source>
        <dbReference type="Proteomes" id="UP001519332"/>
    </source>
</evidence>
<keyword evidence="1" id="KW-0732">Signal</keyword>
<reference evidence="2 3" key="1">
    <citation type="submission" date="2021-03" db="EMBL/GenBank/DDBJ databases">
        <title>Sequencing the genomes of 1000 actinobacteria strains.</title>
        <authorList>
            <person name="Klenk H.-P."/>
        </authorList>
    </citation>
    <scope>NUCLEOTIDE SEQUENCE [LARGE SCALE GENOMIC DNA]</scope>
    <source>
        <strain evidence="2 3">DSM 46670</strain>
    </source>
</reference>
<dbReference type="RefSeq" id="WP_209644267.1">
    <property type="nucleotide sequence ID" value="NZ_JAGINW010000001.1"/>
</dbReference>
<evidence type="ECO:0000313" key="2">
    <source>
        <dbReference type="EMBL" id="MBP2327297.1"/>
    </source>
</evidence>
<feature type="chain" id="PRO_5046110829" description="Secreted protein" evidence="1">
    <location>
        <begin position="25"/>
        <end position="76"/>
    </location>
</feature>
<evidence type="ECO:0000256" key="1">
    <source>
        <dbReference type="SAM" id="SignalP"/>
    </source>
</evidence>
<dbReference type="Pfam" id="PF19806">
    <property type="entry name" value="DUF6289"/>
    <property type="match status" value="1"/>
</dbReference>
<gene>
    <name evidence="2" type="ORF">JOF56_007682</name>
</gene>
<feature type="signal peptide" evidence="1">
    <location>
        <begin position="1"/>
        <end position="24"/>
    </location>
</feature>
<organism evidence="2 3">
    <name type="scientific">Kibdelosporangium banguiense</name>
    <dbReference type="NCBI Taxonomy" id="1365924"/>
    <lineage>
        <taxon>Bacteria</taxon>
        <taxon>Bacillati</taxon>
        <taxon>Actinomycetota</taxon>
        <taxon>Actinomycetes</taxon>
        <taxon>Pseudonocardiales</taxon>
        <taxon>Pseudonocardiaceae</taxon>
        <taxon>Kibdelosporangium</taxon>
    </lineage>
</organism>
<accession>A0ABS4TSC3</accession>
<dbReference type="Proteomes" id="UP001519332">
    <property type="component" value="Unassembled WGS sequence"/>
</dbReference>
<keyword evidence="3" id="KW-1185">Reference proteome</keyword>
<proteinExistence type="predicted"/>
<sequence>MKLRNLFIAALLGAGLTVIPAASANAIGGPNTLTVIAYYSDGGKQTLVGQKWLGCSGPGGQWGETTTYINLFFPPC</sequence>
<comment type="caution">
    <text evidence="2">The sequence shown here is derived from an EMBL/GenBank/DDBJ whole genome shotgun (WGS) entry which is preliminary data.</text>
</comment>